<feature type="compositionally biased region" description="Basic and acidic residues" evidence="2">
    <location>
        <begin position="371"/>
        <end position="383"/>
    </location>
</feature>
<dbReference type="Pfam" id="PF00651">
    <property type="entry name" value="BTB"/>
    <property type="match status" value="1"/>
</dbReference>
<sequence length="383" mass="45104">MSESTQALLERIRQLEMENKDVKERLHRLVKREQPGPLCSKDQFRKHEFKIELRRDSRTAESRVLTWKFGERRGRDQTFHLARNFRLKNTNKSQPKFVIATLDVGQKNVDGNGPHTFTKACPTLAQQFPLCADDKELSTCMPFHLSEGYANCGINFYARLSIVVEDLESIDPDEDATVVVVKEKEFLVSAKYLSIWSRYFRAYFNADMREKREGRYPISDADIFPVDFRELLMVIQPTQKPISQHNYYRLLELAQRFEMPELTRKIELFLIDFERNELDRAHVFRISTDVFQLKLVQSALMHRWADMDLLKKELVETEEYPKLLPNTKIFVNERFVQSFIGNEPVSEVSGAERRESSQPPTRGVFQPRPIMRNDEYDDYGRPH</sequence>
<feature type="coiled-coil region" evidence="1">
    <location>
        <begin position="5"/>
        <end position="32"/>
    </location>
</feature>
<feature type="region of interest" description="Disordered" evidence="2">
    <location>
        <begin position="347"/>
        <end position="383"/>
    </location>
</feature>
<gene>
    <name evidence="4" type="ORF">PMAYCL1PPCAC_27088</name>
</gene>
<dbReference type="Proteomes" id="UP001328107">
    <property type="component" value="Unassembled WGS sequence"/>
</dbReference>
<evidence type="ECO:0000256" key="2">
    <source>
        <dbReference type="SAM" id="MobiDB-lite"/>
    </source>
</evidence>
<dbReference type="PANTHER" id="PTHR22744">
    <property type="entry name" value="HELIX LOOP HELIX PROTEIN 21-RELATED"/>
    <property type="match status" value="1"/>
</dbReference>
<protein>
    <recommendedName>
        <fullName evidence="3">BTB domain-containing protein</fullName>
    </recommendedName>
</protein>
<dbReference type="Gene3D" id="3.30.710.10">
    <property type="entry name" value="Potassium Channel Kv1.1, Chain A"/>
    <property type="match status" value="1"/>
</dbReference>
<dbReference type="SMART" id="SM00225">
    <property type="entry name" value="BTB"/>
    <property type="match status" value="1"/>
</dbReference>
<evidence type="ECO:0000313" key="4">
    <source>
        <dbReference type="EMBL" id="GMR56893.1"/>
    </source>
</evidence>
<evidence type="ECO:0000313" key="5">
    <source>
        <dbReference type="Proteomes" id="UP001328107"/>
    </source>
</evidence>
<evidence type="ECO:0000259" key="3">
    <source>
        <dbReference type="PROSITE" id="PS50097"/>
    </source>
</evidence>
<reference evidence="5" key="1">
    <citation type="submission" date="2022-10" db="EMBL/GenBank/DDBJ databases">
        <title>Genome assembly of Pristionchus species.</title>
        <authorList>
            <person name="Yoshida K."/>
            <person name="Sommer R.J."/>
        </authorList>
    </citation>
    <scope>NUCLEOTIDE SEQUENCE [LARGE SCALE GENOMIC DNA]</scope>
    <source>
        <strain evidence="5">RS5460</strain>
    </source>
</reference>
<proteinExistence type="predicted"/>
<comment type="caution">
    <text evidence="4">The sequence shown here is derived from an EMBL/GenBank/DDBJ whole genome shotgun (WGS) entry which is preliminary data.</text>
</comment>
<organism evidence="4 5">
    <name type="scientific">Pristionchus mayeri</name>
    <dbReference type="NCBI Taxonomy" id="1317129"/>
    <lineage>
        <taxon>Eukaryota</taxon>
        <taxon>Metazoa</taxon>
        <taxon>Ecdysozoa</taxon>
        <taxon>Nematoda</taxon>
        <taxon>Chromadorea</taxon>
        <taxon>Rhabditida</taxon>
        <taxon>Rhabditina</taxon>
        <taxon>Diplogasteromorpha</taxon>
        <taxon>Diplogasteroidea</taxon>
        <taxon>Neodiplogasteridae</taxon>
        <taxon>Pristionchus</taxon>
    </lineage>
</organism>
<dbReference type="AlphaFoldDB" id="A0AAN5I8U0"/>
<dbReference type="SUPFAM" id="SSF54695">
    <property type="entry name" value="POZ domain"/>
    <property type="match status" value="1"/>
</dbReference>
<dbReference type="InterPro" id="IPR000210">
    <property type="entry name" value="BTB/POZ_dom"/>
</dbReference>
<keyword evidence="1" id="KW-0175">Coiled coil</keyword>
<dbReference type="InterPro" id="IPR011333">
    <property type="entry name" value="SKP1/BTB/POZ_sf"/>
</dbReference>
<accession>A0AAN5I8U0</accession>
<evidence type="ECO:0000256" key="1">
    <source>
        <dbReference type="SAM" id="Coils"/>
    </source>
</evidence>
<keyword evidence="5" id="KW-1185">Reference proteome</keyword>
<dbReference type="PANTHER" id="PTHR22744:SF17">
    <property type="entry name" value="BTB DOMAIN-CONTAINING PROTEIN"/>
    <property type="match status" value="1"/>
</dbReference>
<dbReference type="EMBL" id="BTRK01000006">
    <property type="protein sequence ID" value="GMR56893.1"/>
    <property type="molecule type" value="Genomic_DNA"/>
</dbReference>
<feature type="domain" description="BTB" evidence="3">
    <location>
        <begin position="174"/>
        <end position="244"/>
    </location>
</feature>
<name>A0AAN5I8U0_9BILA</name>
<dbReference type="PROSITE" id="PS50097">
    <property type="entry name" value="BTB"/>
    <property type="match status" value="1"/>
</dbReference>